<dbReference type="Proteomes" id="UP001066276">
    <property type="component" value="Chromosome 1_1"/>
</dbReference>
<dbReference type="AlphaFoldDB" id="A0AAV7X0I7"/>
<sequence>MAAPAQGALHLHHWFHMVHNAAGGGTSPLLHADRTGVRSQAWGEAGHRYTYRGGRSSSPEPAAAANSDTDLSRHSSARPDAENNARFDDDSASPVKLRPL</sequence>
<feature type="compositionally biased region" description="Low complexity" evidence="1">
    <location>
        <begin position="56"/>
        <end position="67"/>
    </location>
</feature>
<evidence type="ECO:0000313" key="3">
    <source>
        <dbReference type="Proteomes" id="UP001066276"/>
    </source>
</evidence>
<comment type="caution">
    <text evidence="2">The sequence shown here is derived from an EMBL/GenBank/DDBJ whole genome shotgun (WGS) entry which is preliminary data.</text>
</comment>
<protein>
    <submittedName>
        <fullName evidence="2">Uncharacterized protein</fullName>
    </submittedName>
</protein>
<proteinExistence type="predicted"/>
<name>A0AAV7X0I7_PLEWA</name>
<evidence type="ECO:0000256" key="1">
    <source>
        <dbReference type="SAM" id="MobiDB-lite"/>
    </source>
</evidence>
<reference evidence="2" key="1">
    <citation type="journal article" date="2022" name="bioRxiv">
        <title>Sequencing and chromosome-scale assembly of the giantPleurodeles waltlgenome.</title>
        <authorList>
            <person name="Brown T."/>
            <person name="Elewa A."/>
            <person name="Iarovenko S."/>
            <person name="Subramanian E."/>
            <person name="Araus A.J."/>
            <person name="Petzold A."/>
            <person name="Susuki M."/>
            <person name="Suzuki K.-i.T."/>
            <person name="Hayashi T."/>
            <person name="Toyoda A."/>
            <person name="Oliveira C."/>
            <person name="Osipova E."/>
            <person name="Leigh N.D."/>
            <person name="Simon A."/>
            <person name="Yun M.H."/>
        </authorList>
    </citation>
    <scope>NUCLEOTIDE SEQUENCE</scope>
    <source>
        <strain evidence="2">20211129_DDA</strain>
        <tissue evidence="2">Liver</tissue>
    </source>
</reference>
<gene>
    <name evidence="2" type="ORF">NDU88_006540</name>
</gene>
<feature type="compositionally biased region" description="Basic and acidic residues" evidence="1">
    <location>
        <begin position="70"/>
        <end position="89"/>
    </location>
</feature>
<organism evidence="2 3">
    <name type="scientific">Pleurodeles waltl</name>
    <name type="common">Iberian ribbed newt</name>
    <dbReference type="NCBI Taxonomy" id="8319"/>
    <lineage>
        <taxon>Eukaryota</taxon>
        <taxon>Metazoa</taxon>
        <taxon>Chordata</taxon>
        <taxon>Craniata</taxon>
        <taxon>Vertebrata</taxon>
        <taxon>Euteleostomi</taxon>
        <taxon>Amphibia</taxon>
        <taxon>Batrachia</taxon>
        <taxon>Caudata</taxon>
        <taxon>Salamandroidea</taxon>
        <taxon>Salamandridae</taxon>
        <taxon>Pleurodelinae</taxon>
        <taxon>Pleurodeles</taxon>
    </lineage>
</organism>
<keyword evidence="3" id="KW-1185">Reference proteome</keyword>
<accession>A0AAV7X0I7</accession>
<dbReference type="EMBL" id="JANPWB010000001">
    <property type="protein sequence ID" value="KAJ1218969.1"/>
    <property type="molecule type" value="Genomic_DNA"/>
</dbReference>
<evidence type="ECO:0000313" key="2">
    <source>
        <dbReference type="EMBL" id="KAJ1218969.1"/>
    </source>
</evidence>
<feature type="region of interest" description="Disordered" evidence="1">
    <location>
        <begin position="48"/>
        <end position="100"/>
    </location>
</feature>